<sequence length="117" mass="13438">MLSTQLSRSFIGATSFQGKRLFSSAALVKFHSASPLFLKKKSDKKYYPHCYQVFFLEQYPVLKAEHSDVSQKDLYRLIGKTWKNLSEKQKNVYRDRAAEGKKKLQAEEAAEAAEEAK</sequence>
<dbReference type="SMART" id="SM00398">
    <property type="entry name" value="HMG"/>
    <property type="match status" value="1"/>
</dbReference>
<dbReference type="Pfam" id="PF00505">
    <property type="entry name" value="HMG_box"/>
    <property type="match status" value="1"/>
</dbReference>
<evidence type="ECO:0000259" key="2">
    <source>
        <dbReference type="PROSITE" id="PS50118"/>
    </source>
</evidence>
<dbReference type="InterPro" id="IPR036910">
    <property type="entry name" value="HMG_box_dom_sf"/>
</dbReference>
<dbReference type="PROSITE" id="PS50118">
    <property type="entry name" value="HMG_BOX_2"/>
    <property type="match status" value="1"/>
</dbReference>
<dbReference type="GO" id="GO:0005634">
    <property type="term" value="C:nucleus"/>
    <property type="evidence" value="ECO:0007669"/>
    <property type="project" value="UniProtKB-UniRule"/>
</dbReference>
<dbReference type="CDD" id="cd00084">
    <property type="entry name" value="HMG-box_SF"/>
    <property type="match status" value="1"/>
</dbReference>
<dbReference type="AlphaFoldDB" id="A0A1D2VJV1"/>
<reference evidence="4" key="1">
    <citation type="submission" date="2016-05" db="EMBL/GenBank/DDBJ databases">
        <title>Comparative genomics of biotechnologically important yeasts.</title>
        <authorList>
            <consortium name="DOE Joint Genome Institute"/>
            <person name="Riley R."/>
            <person name="Haridas S."/>
            <person name="Wolfe K.H."/>
            <person name="Lopes M.R."/>
            <person name="Hittinger C.T."/>
            <person name="Goker M."/>
            <person name="Salamov A."/>
            <person name="Wisecaver J."/>
            <person name="Long T.M."/>
            <person name="Aerts A.L."/>
            <person name="Barry K."/>
            <person name="Choi C."/>
            <person name="Clum A."/>
            <person name="Coughlan A.Y."/>
            <person name="Deshpande S."/>
            <person name="Douglass A.P."/>
            <person name="Hanson S.J."/>
            <person name="Klenk H.-P."/>
            <person name="Labutti K."/>
            <person name="Lapidus A."/>
            <person name="Lindquist E."/>
            <person name="Lipzen A."/>
            <person name="Meier-Kolthoff J.P."/>
            <person name="Ohm R.A."/>
            <person name="Otillar R.P."/>
            <person name="Pangilinan J."/>
            <person name="Peng Y."/>
            <person name="Rokas A."/>
            <person name="Rosa C.A."/>
            <person name="Scheuner C."/>
            <person name="Sibirny A.A."/>
            <person name="Slot J.C."/>
            <person name="Stielow J.B."/>
            <person name="Sun H."/>
            <person name="Kurtzman C.P."/>
            <person name="Blackwell M."/>
            <person name="Grigoriev I.V."/>
            <person name="Jeffries T.W."/>
        </authorList>
    </citation>
    <scope>NUCLEOTIDE SEQUENCE [LARGE SCALE GENOMIC DNA]</scope>
    <source>
        <strain evidence="4">DSM 1968</strain>
    </source>
</reference>
<dbReference type="RefSeq" id="XP_020048202.1">
    <property type="nucleotide sequence ID" value="XM_020191690.1"/>
</dbReference>
<dbReference type="GO" id="GO:0003677">
    <property type="term" value="F:DNA binding"/>
    <property type="evidence" value="ECO:0007669"/>
    <property type="project" value="UniProtKB-UniRule"/>
</dbReference>
<keyword evidence="1" id="KW-0238">DNA-binding</keyword>
<dbReference type="InParanoid" id="A0A1D2VJV1"/>
<proteinExistence type="predicted"/>
<accession>A0A1D2VJV1</accession>
<evidence type="ECO:0000313" key="3">
    <source>
        <dbReference type="EMBL" id="ODV61895.1"/>
    </source>
</evidence>
<dbReference type="SUPFAM" id="SSF47095">
    <property type="entry name" value="HMG-box"/>
    <property type="match status" value="1"/>
</dbReference>
<dbReference type="GeneID" id="30965326"/>
<dbReference type="Proteomes" id="UP000095038">
    <property type="component" value="Unassembled WGS sequence"/>
</dbReference>
<evidence type="ECO:0000256" key="1">
    <source>
        <dbReference type="PROSITE-ProRule" id="PRU00267"/>
    </source>
</evidence>
<keyword evidence="1" id="KW-0539">Nucleus</keyword>
<protein>
    <recommendedName>
        <fullName evidence="2">HMG box domain-containing protein</fullName>
    </recommendedName>
</protein>
<evidence type="ECO:0000313" key="4">
    <source>
        <dbReference type="Proteomes" id="UP000095038"/>
    </source>
</evidence>
<dbReference type="OrthoDB" id="1919336at2759"/>
<dbReference type="InterPro" id="IPR009071">
    <property type="entry name" value="HMG_box_dom"/>
</dbReference>
<dbReference type="Gene3D" id="1.10.30.10">
    <property type="entry name" value="High mobility group box domain"/>
    <property type="match status" value="1"/>
</dbReference>
<feature type="domain" description="HMG box" evidence="2">
    <location>
        <begin position="44"/>
        <end position="112"/>
    </location>
</feature>
<feature type="DNA-binding region" description="HMG box" evidence="1">
    <location>
        <begin position="44"/>
        <end position="112"/>
    </location>
</feature>
<keyword evidence="4" id="KW-1185">Reference proteome</keyword>
<name>A0A1D2VJV1_9ASCO</name>
<organism evidence="3 4">
    <name type="scientific">Ascoidea rubescens DSM 1968</name>
    <dbReference type="NCBI Taxonomy" id="1344418"/>
    <lineage>
        <taxon>Eukaryota</taxon>
        <taxon>Fungi</taxon>
        <taxon>Dikarya</taxon>
        <taxon>Ascomycota</taxon>
        <taxon>Saccharomycotina</taxon>
        <taxon>Saccharomycetes</taxon>
        <taxon>Ascoideaceae</taxon>
        <taxon>Ascoidea</taxon>
    </lineage>
</organism>
<gene>
    <name evidence="3" type="ORF">ASCRUDRAFT_69611</name>
</gene>
<dbReference type="EMBL" id="KV454478">
    <property type="protein sequence ID" value="ODV61895.1"/>
    <property type="molecule type" value="Genomic_DNA"/>
</dbReference>